<evidence type="ECO:0000313" key="2">
    <source>
        <dbReference type="Proteomes" id="UP001055072"/>
    </source>
</evidence>
<gene>
    <name evidence="1" type="ORF">BDY19DRAFT_950949</name>
</gene>
<name>A0ACB8U2X7_9APHY</name>
<organism evidence="1 2">
    <name type="scientific">Irpex rosettiformis</name>
    <dbReference type="NCBI Taxonomy" id="378272"/>
    <lineage>
        <taxon>Eukaryota</taxon>
        <taxon>Fungi</taxon>
        <taxon>Dikarya</taxon>
        <taxon>Basidiomycota</taxon>
        <taxon>Agaricomycotina</taxon>
        <taxon>Agaricomycetes</taxon>
        <taxon>Polyporales</taxon>
        <taxon>Irpicaceae</taxon>
        <taxon>Irpex</taxon>
    </lineage>
</organism>
<protein>
    <submittedName>
        <fullName evidence="1">Uncharacterized protein</fullName>
    </submittedName>
</protein>
<keyword evidence="2" id="KW-1185">Reference proteome</keyword>
<proteinExistence type="predicted"/>
<reference evidence="1" key="1">
    <citation type="journal article" date="2021" name="Environ. Microbiol.">
        <title>Gene family expansions and transcriptome signatures uncover fungal adaptations to wood decay.</title>
        <authorList>
            <person name="Hage H."/>
            <person name="Miyauchi S."/>
            <person name="Viragh M."/>
            <person name="Drula E."/>
            <person name="Min B."/>
            <person name="Chaduli D."/>
            <person name="Navarro D."/>
            <person name="Favel A."/>
            <person name="Norest M."/>
            <person name="Lesage-Meessen L."/>
            <person name="Balint B."/>
            <person name="Merenyi Z."/>
            <person name="de Eugenio L."/>
            <person name="Morin E."/>
            <person name="Martinez A.T."/>
            <person name="Baldrian P."/>
            <person name="Stursova M."/>
            <person name="Martinez M.J."/>
            <person name="Novotny C."/>
            <person name="Magnuson J.K."/>
            <person name="Spatafora J.W."/>
            <person name="Maurice S."/>
            <person name="Pangilinan J."/>
            <person name="Andreopoulos W."/>
            <person name="LaButti K."/>
            <person name="Hundley H."/>
            <person name="Na H."/>
            <person name="Kuo A."/>
            <person name="Barry K."/>
            <person name="Lipzen A."/>
            <person name="Henrissat B."/>
            <person name="Riley R."/>
            <person name="Ahrendt S."/>
            <person name="Nagy L.G."/>
            <person name="Grigoriev I.V."/>
            <person name="Martin F."/>
            <person name="Rosso M.N."/>
        </authorList>
    </citation>
    <scope>NUCLEOTIDE SEQUENCE</scope>
    <source>
        <strain evidence="1">CBS 384.51</strain>
    </source>
</reference>
<dbReference type="EMBL" id="MU274914">
    <property type="protein sequence ID" value="KAI0088434.1"/>
    <property type="molecule type" value="Genomic_DNA"/>
</dbReference>
<sequence>MGIIQSMAASSSRHPLVDMFTIRNHIPSLGRIVATRTRVRMSLFEIVMASLRWRSDRSRSRRKDSLLVSSPRLLQGYVIALPCTCKLGSFLSAGISGINFKRYCDTGKVILKANAVIVGFLGHCLSYPAIRILVDYSNCRTSMLIRSLPQCCVRIKTSIKLSGNEKSTISLTKRVSILCQR</sequence>
<dbReference type="Proteomes" id="UP001055072">
    <property type="component" value="Unassembled WGS sequence"/>
</dbReference>
<comment type="caution">
    <text evidence="1">The sequence shown here is derived from an EMBL/GenBank/DDBJ whole genome shotgun (WGS) entry which is preliminary data.</text>
</comment>
<evidence type="ECO:0000313" key="1">
    <source>
        <dbReference type="EMBL" id="KAI0088434.1"/>
    </source>
</evidence>
<accession>A0ACB8U2X7</accession>